<dbReference type="OrthoDB" id="10676028at2759"/>
<evidence type="ECO:0000313" key="2">
    <source>
        <dbReference type="EMBL" id="KAF5192009.1"/>
    </source>
</evidence>
<proteinExistence type="predicted"/>
<dbReference type="EMBL" id="JABWDY010022018">
    <property type="protein sequence ID" value="KAF5192009.1"/>
    <property type="molecule type" value="Genomic_DNA"/>
</dbReference>
<name>A0A7J6W3Q3_THATH</name>
<dbReference type="AlphaFoldDB" id="A0A7J6W3Q3"/>
<sequence>GINEEELKNLRIHYDGKWVDEDDREVDGIWSISDYVGDDTGYLNAFAELLIDTSLSNLINEFVCKQHENQLAVAVSAKVIDNTIDLENSLIKDDSVAIEEQLGEDLTVEPKKRNIYSPQVQQTPPQDQLNTPPPPPSPEHVLSPPLPPQVPQHVPPPIQDFNLDYNVGNIADELETLVVGPIDFYHSENENSDVDDFTCELEFNAFEEETQQIFDEYEGEEEVGYKCDDLPDPEHGMSWPTIDDARDYVRTLAIFRKFEFKYKYNDGNRFEAICTGFNMELTLTTMAPQSQRKSAGVGRGLTRHLTSYPSSKARLTICRPRVPVAPTTNILVGLTGVPGAILVAMVVWAEHVITEGVYDLPDT</sequence>
<organism evidence="2 3">
    <name type="scientific">Thalictrum thalictroides</name>
    <name type="common">Rue-anemone</name>
    <name type="synonym">Anemone thalictroides</name>
    <dbReference type="NCBI Taxonomy" id="46969"/>
    <lineage>
        <taxon>Eukaryota</taxon>
        <taxon>Viridiplantae</taxon>
        <taxon>Streptophyta</taxon>
        <taxon>Embryophyta</taxon>
        <taxon>Tracheophyta</taxon>
        <taxon>Spermatophyta</taxon>
        <taxon>Magnoliopsida</taxon>
        <taxon>Ranunculales</taxon>
        <taxon>Ranunculaceae</taxon>
        <taxon>Thalictroideae</taxon>
        <taxon>Thalictrum</taxon>
    </lineage>
</organism>
<comment type="caution">
    <text evidence="2">The sequence shown here is derived from an EMBL/GenBank/DDBJ whole genome shotgun (WGS) entry which is preliminary data.</text>
</comment>
<gene>
    <name evidence="2" type="ORF">FRX31_018402</name>
</gene>
<accession>A0A7J6W3Q3</accession>
<reference evidence="2 3" key="1">
    <citation type="submission" date="2020-06" db="EMBL/GenBank/DDBJ databases">
        <title>Transcriptomic and genomic resources for Thalictrum thalictroides and T. hernandezii: Facilitating candidate gene discovery in an emerging model plant lineage.</title>
        <authorList>
            <person name="Arias T."/>
            <person name="Riano-Pachon D.M."/>
            <person name="Di Stilio V.S."/>
        </authorList>
    </citation>
    <scope>NUCLEOTIDE SEQUENCE [LARGE SCALE GENOMIC DNA]</scope>
    <source>
        <strain evidence="3">cv. WT478/WT964</strain>
        <tissue evidence="2">Leaves</tissue>
    </source>
</reference>
<evidence type="ECO:0008006" key="4">
    <source>
        <dbReference type="Google" id="ProtNLM"/>
    </source>
</evidence>
<dbReference type="Proteomes" id="UP000554482">
    <property type="component" value="Unassembled WGS sequence"/>
</dbReference>
<evidence type="ECO:0000313" key="3">
    <source>
        <dbReference type="Proteomes" id="UP000554482"/>
    </source>
</evidence>
<evidence type="ECO:0000256" key="1">
    <source>
        <dbReference type="SAM" id="MobiDB-lite"/>
    </source>
</evidence>
<feature type="compositionally biased region" description="Pro residues" evidence="1">
    <location>
        <begin position="131"/>
        <end position="157"/>
    </location>
</feature>
<keyword evidence="3" id="KW-1185">Reference proteome</keyword>
<feature type="non-terminal residue" evidence="2">
    <location>
        <position position="1"/>
    </location>
</feature>
<protein>
    <recommendedName>
        <fullName evidence="4">Transposase MuDR plant domain-containing protein</fullName>
    </recommendedName>
</protein>
<feature type="region of interest" description="Disordered" evidence="1">
    <location>
        <begin position="109"/>
        <end position="157"/>
    </location>
</feature>
<feature type="compositionally biased region" description="Low complexity" evidence="1">
    <location>
        <begin position="121"/>
        <end position="130"/>
    </location>
</feature>